<dbReference type="EMBL" id="CVRI01000063">
    <property type="protein sequence ID" value="CRL04781.1"/>
    <property type="molecule type" value="Genomic_DNA"/>
</dbReference>
<evidence type="ECO:0000313" key="2">
    <source>
        <dbReference type="Proteomes" id="UP000183832"/>
    </source>
</evidence>
<reference evidence="1 2" key="1">
    <citation type="submission" date="2015-04" db="EMBL/GenBank/DDBJ databases">
        <authorList>
            <person name="Syromyatnikov M.Y."/>
            <person name="Popov V.N."/>
        </authorList>
    </citation>
    <scope>NUCLEOTIDE SEQUENCE [LARGE SCALE GENOMIC DNA]</scope>
</reference>
<dbReference type="AlphaFoldDB" id="A0A1J1IX45"/>
<proteinExistence type="predicted"/>
<name>A0A1J1IX45_9DIPT</name>
<protein>
    <submittedName>
        <fullName evidence="1">CLUMA_CG017837, isoform A</fullName>
    </submittedName>
</protein>
<keyword evidence="2" id="KW-1185">Reference proteome</keyword>
<dbReference type="Proteomes" id="UP000183832">
    <property type="component" value="Unassembled WGS sequence"/>
</dbReference>
<accession>A0A1J1IX45</accession>
<gene>
    <name evidence="1" type="ORF">CLUMA_CG017837</name>
</gene>
<sequence length="86" mass="9934">MKFYLKSYQTEKRLSTILLASKAISASNFKRILLREQMSDENSLSSKENLFKLKLLKNIIGNFYQRLSRCGFKSAATLQYFGQGKV</sequence>
<organism evidence="1 2">
    <name type="scientific">Clunio marinus</name>
    <dbReference type="NCBI Taxonomy" id="568069"/>
    <lineage>
        <taxon>Eukaryota</taxon>
        <taxon>Metazoa</taxon>
        <taxon>Ecdysozoa</taxon>
        <taxon>Arthropoda</taxon>
        <taxon>Hexapoda</taxon>
        <taxon>Insecta</taxon>
        <taxon>Pterygota</taxon>
        <taxon>Neoptera</taxon>
        <taxon>Endopterygota</taxon>
        <taxon>Diptera</taxon>
        <taxon>Nematocera</taxon>
        <taxon>Chironomoidea</taxon>
        <taxon>Chironomidae</taxon>
        <taxon>Clunio</taxon>
    </lineage>
</organism>
<evidence type="ECO:0000313" key="1">
    <source>
        <dbReference type="EMBL" id="CRL04781.1"/>
    </source>
</evidence>